<dbReference type="Pfam" id="PF20231">
    <property type="entry name" value="DUF6589"/>
    <property type="match status" value="1"/>
</dbReference>
<evidence type="ECO:0000259" key="1">
    <source>
        <dbReference type="Pfam" id="PF20231"/>
    </source>
</evidence>
<gene>
    <name evidence="2" type="ORF">H0H81_008145</name>
</gene>
<dbReference type="EMBL" id="JABCKI010002230">
    <property type="protein sequence ID" value="KAG5646777.1"/>
    <property type="molecule type" value="Genomic_DNA"/>
</dbReference>
<reference evidence="2" key="2">
    <citation type="submission" date="2021-10" db="EMBL/GenBank/DDBJ databases">
        <title>Phylogenomics reveals ancestral predisposition of the termite-cultivated fungus Termitomyces towards a domesticated lifestyle.</title>
        <authorList>
            <person name="Auxier B."/>
            <person name="Grum-Grzhimaylo A."/>
            <person name="Cardenas M.E."/>
            <person name="Lodge J.D."/>
            <person name="Laessoe T."/>
            <person name="Pedersen O."/>
            <person name="Smith M.E."/>
            <person name="Kuyper T.W."/>
            <person name="Franco-Molano E.A."/>
            <person name="Baroni T.J."/>
            <person name="Aanen D.K."/>
        </authorList>
    </citation>
    <scope>NUCLEOTIDE SEQUENCE</scope>
    <source>
        <strain evidence="2">D49</strain>
    </source>
</reference>
<protein>
    <recommendedName>
        <fullName evidence="1">DUF6589 domain-containing protein</fullName>
    </recommendedName>
</protein>
<dbReference type="AlphaFoldDB" id="A0A9P7GGN5"/>
<organism evidence="2 3">
    <name type="scientific">Sphagnurus paluster</name>
    <dbReference type="NCBI Taxonomy" id="117069"/>
    <lineage>
        <taxon>Eukaryota</taxon>
        <taxon>Fungi</taxon>
        <taxon>Dikarya</taxon>
        <taxon>Basidiomycota</taxon>
        <taxon>Agaricomycotina</taxon>
        <taxon>Agaricomycetes</taxon>
        <taxon>Agaricomycetidae</taxon>
        <taxon>Agaricales</taxon>
        <taxon>Tricholomatineae</taxon>
        <taxon>Lyophyllaceae</taxon>
        <taxon>Sphagnurus</taxon>
    </lineage>
</organism>
<sequence>MPAYSTISRALGNLSTYEGDLIREHASNPDTSGCSQVDNVQNFLIQRDPHIGRENKMNISIAGIYIELDGAGVDPKAFDPEDKRRHLALNLRTQFDMEKLRKLLDYKHIQRIGQMHWVAALINHVPHLAPMKRQVSHQFHTTCARLRIPLHATKVHPMASSGKSETVTTELKDGMLDFSAQMGNQPNDYVRKLTLVGGNELMYEKLLQLKVYMQFHSDAFKRFELLEPTLAGWHTEWTDLSRIYEAHWDSIASQDPSSLGHSAAK</sequence>
<name>A0A9P7GGN5_9AGAR</name>
<accession>A0A9P7GGN5</accession>
<reference evidence="2" key="1">
    <citation type="submission" date="2021-02" db="EMBL/GenBank/DDBJ databases">
        <authorList>
            <person name="Nieuwenhuis M."/>
            <person name="Van De Peppel L.J.J."/>
        </authorList>
    </citation>
    <scope>NUCLEOTIDE SEQUENCE</scope>
    <source>
        <strain evidence="2">D49</strain>
    </source>
</reference>
<proteinExistence type="predicted"/>
<keyword evidence="3" id="KW-1185">Reference proteome</keyword>
<dbReference type="Proteomes" id="UP000717328">
    <property type="component" value="Unassembled WGS sequence"/>
</dbReference>
<evidence type="ECO:0000313" key="2">
    <source>
        <dbReference type="EMBL" id="KAG5646777.1"/>
    </source>
</evidence>
<evidence type="ECO:0000313" key="3">
    <source>
        <dbReference type="Proteomes" id="UP000717328"/>
    </source>
</evidence>
<feature type="domain" description="DUF6589" evidence="1">
    <location>
        <begin position="98"/>
        <end position="264"/>
    </location>
</feature>
<dbReference type="OrthoDB" id="3033641at2759"/>
<dbReference type="InterPro" id="IPR046496">
    <property type="entry name" value="DUF6589"/>
</dbReference>
<feature type="non-terminal residue" evidence="2">
    <location>
        <position position="265"/>
    </location>
</feature>
<comment type="caution">
    <text evidence="2">The sequence shown here is derived from an EMBL/GenBank/DDBJ whole genome shotgun (WGS) entry which is preliminary data.</text>
</comment>